<dbReference type="PANTHER" id="PTHR13437:SF2">
    <property type="entry name" value="NUCLEOPORIN P58_P45"/>
    <property type="match status" value="1"/>
</dbReference>
<evidence type="ECO:0000256" key="3">
    <source>
        <dbReference type="ARBA" id="ARBA00022816"/>
    </source>
</evidence>
<feature type="region of interest" description="Disordered" evidence="8">
    <location>
        <begin position="1"/>
        <end position="51"/>
    </location>
</feature>
<reference evidence="9 10" key="1">
    <citation type="submission" date="2020-08" db="EMBL/GenBank/DDBJ databases">
        <title>Plant Genome Project.</title>
        <authorList>
            <person name="Zhang R.-G."/>
        </authorList>
    </citation>
    <scope>NUCLEOTIDE SEQUENCE [LARGE SCALE GENOMIC DNA]</scope>
    <source>
        <tissue evidence="9">Rhizome</tissue>
    </source>
</reference>
<dbReference type="GO" id="GO:0051028">
    <property type="term" value="P:mRNA transport"/>
    <property type="evidence" value="ECO:0007669"/>
    <property type="project" value="UniProtKB-KW"/>
</dbReference>
<organism evidence="9 10">
    <name type="scientific">Zingiber officinale</name>
    <name type="common">Ginger</name>
    <name type="synonym">Amomum zingiber</name>
    <dbReference type="NCBI Taxonomy" id="94328"/>
    <lineage>
        <taxon>Eukaryota</taxon>
        <taxon>Viridiplantae</taxon>
        <taxon>Streptophyta</taxon>
        <taxon>Embryophyta</taxon>
        <taxon>Tracheophyta</taxon>
        <taxon>Spermatophyta</taxon>
        <taxon>Magnoliopsida</taxon>
        <taxon>Liliopsida</taxon>
        <taxon>Zingiberales</taxon>
        <taxon>Zingiberaceae</taxon>
        <taxon>Zingiber</taxon>
    </lineage>
</organism>
<evidence type="ECO:0000256" key="1">
    <source>
        <dbReference type="ARBA" id="ARBA00004567"/>
    </source>
</evidence>
<dbReference type="GO" id="GO:0005643">
    <property type="term" value="C:nuclear pore"/>
    <property type="evidence" value="ECO:0007669"/>
    <property type="project" value="UniProtKB-SubCell"/>
</dbReference>
<dbReference type="EMBL" id="JACMSC010000019">
    <property type="protein sequence ID" value="KAG6473119.1"/>
    <property type="molecule type" value="Genomic_DNA"/>
</dbReference>
<dbReference type="InterPro" id="IPR024882">
    <property type="entry name" value="NUP58/p45/49"/>
</dbReference>
<sequence>MAETDSPGSPISTFPFLLPSQYSPDTPRGLPLSPLSSTSTPRPSKTRSRLRAGNKALLQPRALWPSDIPEPEQSVLQLQNPNPLGQQVLRKQLAGAAVVVPGAQYHPQALLLATDGEPAGYDSKFEDLHPESQNILLQLEAWIYEYKAESNRLDQCSRLFGSSALIDAFELHSNRTFKELGVICAAIEGQRVLLQEKLAFVKRMLLDAEIVVQSFMLLSQFFFRQNVLTVGHISHENMWSVALISGFNNGVPKKPSTFMVNTVARQEMCLNEIYQCVEHLHQVLMNDTRMTLSDALKALPITISNTHDFFVYIVSKVERLHHCIESMKEAYLAHQHQAGEQK</sequence>
<dbReference type="OrthoDB" id="2538017at2759"/>
<dbReference type="GO" id="GO:0015031">
    <property type="term" value="P:protein transport"/>
    <property type="evidence" value="ECO:0007669"/>
    <property type="project" value="UniProtKB-KW"/>
</dbReference>
<keyword evidence="10" id="KW-1185">Reference proteome</keyword>
<evidence type="ECO:0000256" key="7">
    <source>
        <dbReference type="ARBA" id="ARBA00023242"/>
    </source>
</evidence>
<evidence type="ECO:0000256" key="8">
    <source>
        <dbReference type="SAM" id="MobiDB-lite"/>
    </source>
</evidence>
<keyword evidence="3" id="KW-0509">mRNA transport</keyword>
<evidence type="ECO:0000256" key="4">
    <source>
        <dbReference type="ARBA" id="ARBA00022927"/>
    </source>
</evidence>
<feature type="compositionally biased region" description="Polar residues" evidence="8">
    <location>
        <begin position="1"/>
        <end position="12"/>
    </location>
</feature>
<proteinExistence type="predicted"/>
<feature type="compositionally biased region" description="Low complexity" evidence="8">
    <location>
        <begin position="26"/>
        <end position="43"/>
    </location>
</feature>
<dbReference type="AlphaFoldDB" id="A0A8J5EDP9"/>
<comment type="caution">
    <text evidence="9">The sequence shown here is derived from an EMBL/GenBank/DDBJ whole genome shotgun (WGS) entry which is preliminary data.</text>
</comment>
<keyword evidence="4" id="KW-0653">Protein transport</keyword>
<evidence type="ECO:0000313" key="9">
    <source>
        <dbReference type="EMBL" id="KAG6473119.1"/>
    </source>
</evidence>
<comment type="subcellular location">
    <subcellularLocation>
        <location evidence="1">Nucleus</location>
        <location evidence="1">Nuclear pore complex</location>
    </subcellularLocation>
</comment>
<dbReference type="Proteomes" id="UP000734854">
    <property type="component" value="Unassembled WGS sequence"/>
</dbReference>
<dbReference type="GO" id="GO:0008139">
    <property type="term" value="F:nuclear localization sequence binding"/>
    <property type="evidence" value="ECO:0007669"/>
    <property type="project" value="InterPro"/>
</dbReference>
<keyword evidence="2" id="KW-0813">Transport</keyword>
<dbReference type="GO" id="GO:0017056">
    <property type="term" value="F:structural constituent of nuclear pore"/>
    <property type="evidence" value="ECO:0007669"/>
    <property type="project" value="InterPro"/>
</dbReference>
<dbReference type="PANTHER" id="PTHR13437">
    <property type="entry name" value="NUCLEOPORIN P58/P45 NUCLEOPORIN-LIKE PROTEIN 1"/>
    <property type="match status" value="1"/>
</dbReference>
<name>A0A8J5EDP9_ZINOF</name>
<accession>A0A8J5EDP9</accession>
<keyword evidence="6" id="KW-0906">Nuclear pore complex</keyword>
<evidence type="ECO:0000313" key="10">
    <source>
        <dbReference type="Proteomes" id="UP000734854"/>
    </source>
</evidence>
<gene>
    <name evidence="9" type="ORF">ZIOFF_067026</name>
</gene>
<protein>
    <submittedName>
        <fullName evidence="9">Uncharacterized protein</fullName>
    </submittedName>
</protein>
<evidence type="ECO:0000256" key="5">
    <source>
        <dbReference type="ARBA" id="ARBA00023010"/>
    </source>
</evidence>
<evidence type="ECO:0000256" key="2">
    <source>
        <dbReference type="ARBA" id="ARBA00022448"/>
    </source>
</evidence>
<keyword evidence="7" id="KW-0539">Nucleus</keyword>
<keyword evidence="5" id="KW-0811">Translocation</keyword>
<evidence type="ECO:0000256" key="6">
    <source>
        <dbReference type="ARBA" id="ARBA00023132"/>
    </source>
</evidence>